<protein>
    <recommendedName>
        <fullName evidence="2">C2H2-type domain-containing protein</fullName>
    </recommendedName>
</protein>
<sequence length="106" mass="12100">MAQIKYEITFECTTCFVEFADEDTYNNHMAMHIQNQNPDRDSTAEDYAQGSVAPLPWGLAINETRHAVSTRETMEPDIKKVKLSKVTEMNVSESDSVSQDDYKECE</sequence>
<keyword evidence="1" id="KW-0862">Zinc</keyword>
<feature type="domain" description="C2H2-type" evidence="2">
    <location>
        <begin position="10"/>
        <end position="37"/>
    </location>
</feature>
<dbReference type="InterPro" id="IPR013087">
    <property type="entry name" value="Znf_C2H2_type"/>
</dbReference>
<reference evidence="3" key="2">
    <citation type="submission" date="2013-05" db="EMBL/GenBank/DDBJ databases">
        <authorList>
            <person name="Carter J.-M."/>
            <person name="Baker S.C."/>
            <person name="Pink R."/>
            <person name="Carter D.R.F."/>
            <person name="Collins A."/>
            <person name="Tomlin J."/>
            <person name="Gibbs M."/>
            <person name="Breuker C.J."/>
        </authorList>
    </citation>
    <scope>NUCLEOTIDE SEQUENCE</scope>
    <source>
        <tissue evidence="3">Ovary</tissue>
    </source>
</reference>
<name>S4NS76_9NEOP</name>
<dbReference type="PROSITE" id="PS50157">
    <property type="entry name" value="ZINC_FINGER_C2H2_2"/>
    <property type="match status" value="1"/>
</dbReference>
<dbReference type="AlphaFoldDB" id="S4NS76"/>
<reference evidence="3" key="1">
    <citation type="journal article" date="2013" name="BMC Genomics">
        <title>Unscrambling butterfly oogenesis.</title>
        <authorList>
            <person name="Carter J.M."/>
            <person name="Baker S.C."/>
            <person name="Pink R."/>
            <person name="Carter D.R."/>
            <person name="Collins A."/>
            <person name="Tomlin J."/>
            <person name="Gibbs M."/>
            <person name="Breuker C.J."/>
        </authorList>
    </citation>
    <scope>NUCLEOTIDE SEQUENCE</scope>
    <source>
        <tissue evidence="3">Ovary</tissue>
    </source>
</reference>
<evidence type="ECO:0000256" key="1">
    <source>
        <dbReference type="PROSITE-ProRule" id="PRU00042"/>
    </source>
</evidence>
<accession>S4NS76</accession>
<keyword evidence="1" id="KW-0863">Zinc-finger</keyword>
<feature type="non-terminal residue" evidence="3">
    <location>
        <position position="106"/>
    </location>
</feature>
<dbReference type="GO" id="GO:0008270">
    <property type="term" value="F:zinc ion binding"/>
    <property type="evidence" value="ECO:0007669"/>
    <property type="project" value="UniProtKB-KW"/>
</dbReference>
<proteinExistence type="predicted"/>
<keyword evidence="1" id="KW-0479">Metal-binding</keyword>
<dbReference type="PROSITE" id="PS00028">
    <property type="entry name" value="ZINC_FINGER_C2H2_1"/>
    <property type="match status" value="1"/>
</dbReference>
<evidence type="ECO:0000259" key="2">
    <source>
        <dbReference type="PROSITE" id="PS50157"/>
    </source>
</evidence>
<dbReference type="EMBL" id="GAIX01012636">
    <property type="protein sequence ID" value="JAA79924.1"/>
    <property type="molecule type" value="Transcribed_RNA"/>
</dbReference>
<evidence type="ECO:0000313" key="3">
    <source>
        <dbReference type="EMBL" id="JAA79924.1"/>
    </source>
</evidence>
<organism evidence="3">
    <name type="scientific">Pararge aegeria</name>
    <name type="common">speckled wood butterfly</name>
    <dbReference type="NCBI Taxonomy" id="116150"/>
    <lineage>
        <taxon>Eukaryota</taxon>
        <taxon>Metazoa</taxon>
        <taxon>Ecdysozoa</taxon>
        <taxon>Arthropoda</taxon>
        <taxon>Hexapoda</taxon>
        <taxon>Insecta</taxon>
        <taxon>Pterygota</taxon>
        <taxon>Neoptera</taxon>
        <taxon>Endopterygota</taxon>
        <taxon>Lepidoptera</taxon>
        <taxon>Glossata</taxon>
        <taxon>Ditrysia</taxon>
        <taxon>Papilionoidea</taxon>
        <taxon>Nymphalidae</taxon>
        <taxon>Satyrinae</taxon>
        <taxon>Satyrini</taxon>
        <taxon>Parargina</taxon>
        <taxon>Pararge</taxon>
    </lineage>
</organism>